<dbReference type="AlphaFoldDB" id="A0A1C7MQI6"/>
<dbReference type="OMA" id="PIIDACP"/>
<organism evidence="1 2">
    <name type="scientific">Grifola frondosa</name>
    <name type="common">Maitake</name>
    <name type="synonym">Polyporus frondosus</name>
    <dbReference type="NCBI Taxonomy" id="5627"/>
    <lineage>
        <taxon>Eukaryota</taxon>
        <taxon>Fungi</taxon>
        <taxon>Dikarya</taxon>
        <taxon>Basidiomycota</taxon>
        <taxon>Agaricomycotina</taxon>
        <taxon>Agaricomycetes</taxon>
        <taxon>Polyporales</taxon>
        <taxon>Grifolaceae</taxon>
        <taxon>Grifola</taxon>
    </lineage>
</organism>
<sequence length="350" mass="38095">MLSFYGEFFLSYRCPKTVEAIVKHCPDLEVINLNYTAVTPISLAPLLHNCKALQVLKVAGIPNWTDATFGKLWSALDVGEDFRLTNLLTLNLRQNALSDAVVNPVLSICPNLRRLDLSFTLVLHPALSLNDNTVLEKLSLTSTKVSGLTLLNIVSHLPNIKILAIGALGGGQGSSAAISNTSAMNMRDQTLRSLTDMLEKCASLERVSLVGNTMLGTTGRQNSAIEDFIRRAGRRCKVSVRDILLLIMSVTAGRFQNLNLAGISSLRSSDLQGLLAEDIHQGAPQIQYLNLNNTMVDDDAAPYIASCAGLFPIIDACTELEKLDLTSCRGVGVVDRRRFFEVHIALFVSP</sequence>
<dbReference type="PANTHER" id="PTHR13318:SF105">
    <property type="entry name" value="F-BOX_LRR-REPEAT PROTEIN 3"/>
    <property type="match status" value="1"/>
</dbReference>
<protein>
    <recommendedName>
        <fullName evidence="3">RNI-like protein</fullName>
    </recommendedName>
</protein>
<dbReference type="STRING" id="5627.A0A1C7MQI6"/>
<gene>
    <name evidence="1" type="ORF">A0H81_00734</name>
</gene>
<evidence type="ECO:0000313" key="2">
    <source>
        <dbReference type="Proteomes" id="UP000092993"/>
    </source>
</evidence>
<reference evidence="1 2" key="1">
    <citation type="submission" date="2016-03" db="EMBL/GenBank/DDBJ databases">
        <title>Whole genome sequencing of Grifola frondosa 9006-11.</title>
        <authorList>
            <person name="Min B."/>
            <person name="Park H."/>
            <person name="Kim J.-G."/>
            <person name="Cho H."/>
            <person name="Oh Y.-L."/>
            <person name="Kong W.-S."/>
            <person name="Choi I.-G."/>
        </authorList>
    </citation>
    <scope>NUCLEOTIDE SEQUENCE [LARGE SCALE GENOMIC DNA]</scope>
    <source>
        <strain evidence="1 2">9006-11</strain>
    </source>
</reference>
<accession>A0A1C7MQI6</accession>
<comment type="caution">
    <text evidence="1">The sequence shown here is derived from an EMBL/GenBank/DDBJ whole genome shotgun (WGS) entry which is preliminary data.</text>
</comment>
<dbReference type="InterPro" id="IPR032675">
    <property type="entry name" value="LRR_dom_sf"/>
</dbReference>
<evidence type="ECO:0008006" key="3">
    <source>
        <dbReference type="Google" id="ProtNLM"/>
    </source>
</evidence>
<dbReference type="GO" id="GO:0031146">
    <property type="term" value="P:SCF-dependent proteasomal ubiquitin-dependent protein catabolic process"/>
    <property type="evidence" value="ECO:0007669"/>
    <property type="project" value="TreeGrafter"/>
</dbReference>
<dbReference type="OrthoDB" id="550575at2759"/>
<proteinExistence type="predicted"/>
<dbReference type="EMBL" id="LUGG01000001">
    <property type="protein sequence ID" value="OBZ79135.1"/>
    <property type="molecule type" value="Genomic_DNA"/>
</dbReference>
<evidence type="ECO:0000313" key="1">
    <source>
        <dbReference type="EMBL" id="OBZ79135.1"/>
    </source>
</evidence>
<dbReference type="Gene3D" id="3.80.10.10">
    <property type="entry name" value="Ribonuclease Inhibitor"/>
    <property type="match status" value="1"/>
</dbReference>
<dbReference type="PANTHER" id="PTHR13318">
    <property type="entry name" value="PARTNER OF PAIRED, ISOFORM B-RELATED"/>
    <property type="match status" value="1"/>
</dbReference>
<name>A0A1C7MQI6_GRIFR</name>
<keyword evidence="2" id="KW-1185">Reference proteome</keyword>
<dbReference type="Proteomes" id="UP000092993">
    <property type="component" value="Unassembled WGS sequence"/>
</dbReference>
<dbReference type="GO" id="GO:0019005">
    <property type="term" value="C:SCF ubiquitin ligase complex"/>
    <property type="evidence" value="ECO:0007669"/>
    <property type="project" value="TreeGrafter"/>
</dbReference>
<dbReference type="SUPFAM" id="SSF52047">
    <property type="entry name" value="RNI-like"/>
    <property type="match status" value="1"/>
</dbReference>